<feature type="transmembrane region" description="Helical" evidence="9">
    <location>
        <begin position="387"/>
        <end position="416"/>
    </location>
</feature>
<proteinExistence type="inferred from homology"/>
<name>A0A140L191_9FIRM</name>
<dbReference type="RefSeq" id="WP_066355376.1">
    <property type="nucleotide sequence ID" value="NZ_LOED01000052.1"/>
</dbReference>
<feature type="transmembrane region" description="Helical" evidence="9">
    <location>
        <begin position="145"/>
        <end position="165"/>
    </location>
</feature>
<feature type="transmembrane region" description="Helical" evidence="9">
    <location>
        <begin position="255"/>
        <end position="277"/>
    </location>
</feature>
<feature type="transmembrane region" description="Helical" evidence="9">
    <location>
        <begin position="208"/>
        <end position="227"/>
    </location>
</feature>
<keyword evidence="11" id="KW-1185">Reference proteome</keyword>
<sequence>MREEIAISKRTSEGLAERIFKLSENGTDLRTEITAGITTFVTMAYILLVNPVVLKDAGLDQGAVFMATALAAAISTMFMGLYANYPFALAPGMGLNAFFAYVMVGGMKIPWQTALGAVFVSGIIAVIVTLTGIRELLIRAIPLQLKHAVGAGIGLFIAFIGFKNAGIIVANPATFVDLGNLKDPGTLLAVIGLVITAVLVARGVRGGILLGIILTTIIGVPMGITKLPSSLISPPPSIAPGFLKLDVVGALKLSMYPVIFSLFFADLFDTIGTFVGVASRTGMIDEHGNLKRGNRALFADSLGTVVGALLGTSNTTTYVESAAGVSVGGRTGLTSVVVALLFIASIVFSPLALAVPAQATAPALIIVGVFMASSLKEIKFDDFFEAFPAFITAILMPLTFSISMGLALGFISYTVLMLLSGRGREVHWVMYILSVTFALYFMFIR</sequence>
<keyword evidence="6 8" id="KW-1133">Transmembrane helix</keyword>
<evidence type="ECO:0000256" key="1">
    <source>
        <dbReference type="ARBA" id="ARBA00004651"/>
    </source>
</evidence>
<dbReference type="InterPro" id="IPR026033">
    <property type="entry name" value="Azg-like_bact_archaea"/>
</dbReference>
<dbReference type="Proteomes" id="UP000070427">
    <property type="component" value="Unassembled WGS sequence"/>
</dbReference>
<feature type="transmembrane region" description="Helical" evidence="9">
    <location>
        <begin position="333"/>
        <end position="353"/>
    </location>
</feature>
<keyword evidence="3 8" id="KW-0813">Transport</keyword>
<evidence type="ECO:0000256" key="5">
    <source>
        <dbReference type="ARBA" id="ARBA00022692"/>
    </source>
</evidence>
<dbReference type="InterPro" id="IPR045018">
    <property type="entry name" value="Azg-like"/>
</dbReference>
<evidence type="ECO:0000256" key="6">
    <source>
        <dbReference type="ARBA" id="ARBA00022989"/>
    </source>
</evidence>
<feature type="transmembrane region" description="Helical" evidence="9">
    <location>
        <begin position="65"/>
        <end position="89"/>
    </location>
</feature>
<evidence type="ECO:0000313" key="11">
    <source>
        <dbReference type="Proteomes" id="UP000070427"/>
    </source>
</evidence>
<dbReference type="FunCoup" id="A0A140L191">
    <property type="interactions" value="239"/>
</dbReference>
<evidence type="ECO:0000256" key="9">
    <source>
        <dbReference type="SAM" id="Phobius"/>
    </source>
</evidence>
<dbReference type="GO" id="GO:0005345">
    <property type="term" value="F:purine nucleobase transmembrane transporter activity"/>
    <property type="evidence" value="ECO:0007669"/>
    <property type="project" value="TreeGrafter"/>
</dbReference>
<dbReference type="Pfam" id="PF00860">
    <property type="entry name" value="Xan_ur_permease"/>
    <property type="match status" value="1"/>
</dbReference>
<dbReference type="OrthoDB" id="9808458at2"/>
<keyword evidence="7 8" id="KW-0472">Membrane</keyword>
<feature type="transmembrane region" description="Helical" evidence="9">
    <location>
        <begin position="185"/>
        <end position="201"/>
    </location>
</feature>
<evidence type="ECO:0000256" key="2">
    <source>
        <dbReference type="ARBA" id="ARBA00005697"/>
    </source>
</evidence>
<dbReference type="EMBL" id="LOED01000052">
    <property type="protein sequence ID" value="KXG74316.1"/>
    <property type="molecule type" value="Genomic_DNA"/>
</dbReference>
<dbReference type="PANTHER" id="PTHR43337:SF1">
    <property type="entry name" value="XANTHINE_URACIL PERMEASE C887.17-RELATED"/>
    <property type="match status" value="1"/>
</dbReference>
<comment type="subcellular location">
    <subcellularLocation>
        <location evidence="1 8">Cell membrane</location>
        <topology evidence="1 8">Multi-pass membrane protein</topology>
    </subcellularLocation>
</comment>
<evidence type="ECO:0000256" key="8">
    <source>
        <dbReference type="PIRNR" id="PIRNR005353"/>
    </source>
</evidence>
<dbReference type="PATRIC" id="fig|520764.3.peg.2523"/>
<evidence type="ECO:0000256" key="7">
    <source>
        <dbReference type="ARBA" id="ARBA00023136"/>
    </source>
</evidence>
<dbReference type="InParanoid" id="A0A140L191"/>
<dbReference type="PIRSF" id="PIRSF005353">
    <property type="entry name" value="PbuG"/>
    <property type="match status" value="1"/>
</dbReference>
<organism evidence="10 11">
    <name type="scientific">Fervidicola ferrireducens</name>
    <dbReference type="NCBI Taxonomy" id="520764"/>
    <lineage>
        <taxon>Bacteria</taxon>
        <taxon>Bacillati</taxon>
        <taxon>Bacillota</taxon>
        <taxon>Clostridia</taxon>
        <taxon>Thermosediminibacterales</taxon>
        <taxon>Thermosediminibacteraceae</taxon>
        <taxon>Fervidicola</taxon>
    </lineage>
</organism>
<feature type="transmembrane region" description="Helical" evidence="9">
    <location>
        <begin position="428"/>
        <end position="444"/>
    </location>
</feature>
<protein>
    <submittedName>
        <fullName evidence="10">Guanine/hypoxanthine permease PbuG</fullName>
    </submittedName>
</protein>
<accession>A0A140L191</accession>
<evidence type="ECO:0000256" key="4">
    <source>
        <dbReference type="ARBA" id="ARBA00022475"/>
    </source>
</evidence>
<evidence type="ECO:0000256" key="3">
    <source>
        <dbReference type="ARBA" id="ARBA00022448"/>
    </source>
</evidence>
<keyword evidence="5 8" id="KW-0812">Transmembrane</keyword>
<feature type="transmembrane region" description="Helical" evidence="9">
    <location>
        <begin position="109"/>
        <end position="133"/>
    </location>
</feature>
<keyword evidence="4 8" id="KW-1003">Cell membrane</keyword>
<dbReference type="STRING" id="520764.AN618_23390"/>
<reference evidence="10 11" key="1">
    <citation type="submission" date="2015-12" db="EMBL/GenBank/DDBJ databases">
        <title>Draft genome sequnece of Fervidicola ferrireducens strain Y170.</title>
        <authorList>
            <person name="Patel B.K."/>
        </authorList>
    </citation>
    <scope>NUCLEOTIDE SEQUENCE [LARGE SCALE GENOMIC DNA]</scope>
    <source>
        <strain evidence="10 11">Y170</strain>
    </source>
</reference>
<dbReference type="InterPro" id="IPR006043">
    <property type="entry name" value="NCS2"/>
</dbReference>
<dbReference type="GO" id="GO:0005886">
    <property type="term" value="C:plasma membrane"/>
    <property type="evidence" value="ECO:0007669"/>
    <property type="project" value="UniProtKB-SubCell"/>
</dbReference>
<feature type="transmembrane region" description="Helical" evidence="9">
    <location>
        <begin position="33"/>
        <end position="53"/>
    </location>
</feature>
<evidence type="ECO:0000313" key="10">
    <source>
        <dbReference type="EMBL" id="KXG74316.1"/>
    </source>
</evidence>
<gene>
    <name evidence="10" type="primary">pbuG</name>
    <name evidence="10" type="ORF">AN618_23390</name>
</gene>
<comment type="similarity">
    <text evidence="2 8">Belongs to the nucleobase:cation symporter-2 (NCS2) (TC 2.A.40) family. Azg-like subfamily.</text>
</comment>
<comment type="caution">
    <text evidence="10">The sequence shown here is derived from an EMBL/GenBank/DDBJ whole genome shotgun (WGS) entry which is preliminary data.</text>
</comment>
<dbReference type="PANTHER" id="PTHR43337">
    <property type="entry name" value="XANTHINE/URACIL PERMEASE C887.17-RELATED"/>
    <property type="match status" value="1"/>
</dbReference>
<dbReference type="AlphaFoldDB" id="A0A140L191"/>